<proteinExistence type="predicted"/>
<comment type="caution">
    <text evidence="2">The sequence shown here is derived from an EMBL/GenBank/DDBJ whole genome shotgun (WGS) entry which is preliminary data.</text>
</comment>
<accession>A0ABW4NAP4</accession>
<dbReference type="Proteomes" id="UP001597283">
    <property type="component" value="Unassembled WGS sequence"/>
</dbReference>
<dbReference type="RefSeq" id="WP_380939120.1">
    <property type="nucleotide sequence ID" value="NZ_JBHUFC010000002.1"/>
</dbReference>
<keyword evidence="3" id="KW-1185">Reference proteome</keyword>
<organism evidence="2 3">
    <name type="scientific">Sphingomonas floccifaciens</name>
    <dbReference type="NCBI Taxonomy" id="1844115"/>
    <lineage>
        <taxon>Bacteria</taxon>
        <taxon>Pseudomonadati</taxon>
        <taxon>Pseudomonadota</taxon>
        <taxon>Alphaproteobacteria</taxon>
        <taxon>Sphingomonadales</taxon>
        <taxon>Sphingomonadaceae</taxon>
        <taxon>Sphingomonas</taxon>
    </lineage>
</organism>
<evidence type="ECO:0000313" key="3">
    <source>
        <dbReference type="Proteomes" id="UP001597283"/>
    </source>
</evidence>
<evidence type="ECO:0000256" key="1">
    <source>
        <dbReference type="SAM" id="SignalP"/>
    </source>
</evidence>
<protein>
    <recommendedName>
        <fullName evidence="4">DUF3108 domain-containing protein</fullName>
    </recommendedName>
</protein>
<dbReference type="EMBL" id="JBHUFC010000002">
    <property type="protein sequence ID" value="MFD1786803.1"/>
    <property type="molecule type" value="Genomic_DNA"/>
</dbReference>
<sequence>MKIGLAIAATLGTASAAVAGGPAMTGFHQFAARGDLVEIRKPLWMDGKLRVGSATGTVKRRAMGQERTLASPYTDYSAVARYGRVTFSVTGAEVGGTLSGECSYGRTERRMSDGRVTSSQPVAPLGFTCEFQRDGRPSGRLWLAADLQPERLVQPTVRIGEVEVGGTRLRLRSAHDMGKGKVPVETPIGYWLDDQQGLPVAALDTNGLTRARLALPRDPAQRDAALAAGLAIATFWDPGDTDD</sequence>
<gene>
    <name evidence="2" type="ORF">ACFSC3_04380</name>
</gene>
<reference evidence="3" key="1">
    <citation type="journal article" date="2019" name="Int. J. Syst. Evol. Microbiol.">
        <title>The Global Catalogue of Microorganisms (GCM) 10K type strain sequencing project: providing services to taxonomists for standard genome sequencing and annotation.</title>
        <authorList>
            <consortium name="The Broad Institute Genomics Platform"/>
            <consortium name="The Broad Institute Genome Sequencing Center for Infectious Disease"/>
            <person name="Wu L."/>
            <person name="Ma J."/>
        </authorList>
    </citation>
    <scope>NUCLEOTIDE SEQUENCE [LARGE SCALE GENOMIC DNA]</scope>
    <source>
        <strain evidence="3">Q85</strain>
    </source>
</reference>
<evidence type="ECO:0008006" key="4">
    <source>
        <dbReference type="Google" id="ProtNLM"/>
    </source>
</evidence>
<feature type="signal peptide" evidence="1">
    <location>
        <begin position="1"/>
        <end position="19"/>
    </location>
</feature>
<name>A0ABW4NAP4_9SPHN</name>
<keyword evidence="1" id="KW-0732">Signal</keyword>
<feature type="chain" id="PRO_5047541539" description="DUF3108 domain-containing protein" evidence="1">
    <location>
        <begin position="20"/>
        <end position="243"/>
    </location>
</feature>
<evidence type="ECO:0000313" key="2">
    <source>
        <dbReference type="EMBL" id="MFD1786803.1"/>
    </source>
</evidence>